<dbReference type="Ensembl" id="ENSECRT00000005861.1">
    <property type="protein sequence ID" value="ENSECRP00000005763.1"/>
    <property type="gene ID" value="ENSECRG00000003851.1"/>
</dbReference>
<dbReference type="OrthoDB" id="6287422at2759"/>
<dbReference type="GeneID" id="114650734"/>
<dbReference type="AlphaFoldDB" id="A0A8C4RPQ6"/>
<comment type="function">
    <text evidence="5">Component of the FTS/Hook/FHIP complex (FHF complex). The FHF complex may function to promote vesicle trafficking and/or fusion via the homotypic vesicular protein sorting complex (the HOPS complex). FHF complex promotes the distribution of AP-4 complex to the perinuclear area of the cell.</text>
</comment>
<feature type="compositionally biased region" description="Polar residues" evidence="8">
    <location>
        <begin position="496"/>
        <end position="517"/>
    </location>
</feature>
<keyword evidence="2" id="KW-0653">Protein transport</keyword>
<organism evidence="10 11">
    <name type="scientific">Erpetoichthys calabaricus</name>
    <name type="common">Rope fish</name>
    <name type="synonym">Calamoichthys calabaricus</name>
    <dbReference type="NCBI Taxonomy" id="27687"/>
    <lineage>
        <taxon>Eukaryota</taxon>
        <taxon>Metazoa</taxon>
        <taxon>Chordata</taxon>
        <taxon>Craniata</taxon>
        <taxon>Vertebrata</taxon>
        <taxon>Euteleostomi</taxon>
        <taxon>Actinopterygii</taxon>
        <taxon>Polypteriformes</taxon>
        <taxon>Polypteridae</taxon>
        <taxon>Erpetoichthys</taxon>
    </lineage>
</organism>
<proteinExistence type="inferred from homology"/>
<dbReference type="GO" id="GO:0007032">
    <property type="term" value="P:endosome organization"/>
    <property type="evidence" value="ECO:0007669"/>
    <property type="project" value="TreeGrafter"/>
</dbReference>
<feature type="compositionally biased region" description="Basic and acidic residues" evidence="8">
    <location>
        <begin position="692"/>
        <end position="710"/>
    </location>
</feature>
<reference evidence="10" key="1">
    <citation type="submission" date="2021-06" db="EMBL/GenBank/DDBJ databases">
        <authorList>
            <consortium name="Wellcome Sanger Institute Data Sharing"/>
        </authorList>
    </citation>
    <scope>NUCLEOTIDE SEQUENCE [LARGE SCALE GENOMIC DNA]</scope>
</reference>
<dbReference type="Pfam" id="PF19311">
    <property type="entry name" value="KELAA"/>
    <property type="match status" value="1"/>
</dbReference>
<dbReference type="PANTHER" id="PTHR21705">
    <property type="entry name" value="RAI16 PROTEIN-RELATED"/>
    <property type="match status" value="1"/>
</dbReference>
<dbReference type="Proteomes" id="UP000694620">
    <property type="component" value="Chromosome 4"/>
</dbReference>
<reference evidence="10" key="2">
    <citation type="submission" date="2025-08" db="UniProtKB">
        <authorList>
            <consortium name="Ensembl"/>
        </authorList>
    </citation>
    <scope>IDENTIFICATION</scope>
</reference>
<dbReference type="RefSeq" id="XP_051782142.1">
    <property type="nucleotide sequence ID" value="XM_051926182.1"/>
</dbReference>
<feature type="compositionally biased region" description="Polar residues" evidence="8">
    <location>
        <begin position="8"/>
        <end position="23"/>
    </location>
</feature>
<dbReference type="RefSeq" id="XP_051782137.1">
    <property type="nucleotide sequence ID" value="XM_051926177.1"/>
</dbReference>
<dbReference type="InterPro" id="IPR045668">
    <property type="entry name" value="FHIP_KELAA_motif"/>
</dbReference>
<evidence type="ECO:0000256" key="3">
    <source>
        <dbReference type="ARBA" id="ARBA00024336"/>
    </source>
</evidence>
<comment type="similarity">
    <text evidence="3">Belongs to the FHIP family.</text>
</comment>
<feature type="region of interest" description="Disordered" evidence="8">
    <location>
        <begin position="1"/>
        <end position="23"/>
    </location>
</feature>
<feature type="region of interest" description="Disordered" evidence="8">
    <location>
        <begin position="462"/>
        <end position="483"/>
    </location>
</feature>
<evidence type="ECO:0000256" key="1">
    <source>
        <dbReference type="ARBA" id="ARBA00022448"/>
    </source>
</evidence>
<dbReference type="GO" id="GO:0008333">
    <property type="term" value="P:endosome to lysosome transport"/>
    <property type="evidence" value="ECO:0007669"/>
    <property type="project" value="TreeGrafter"/>
</dbReference>
<feature type="domain" description="FHF complex subunit HOOK-interacting protein C-terminal" evidence="9">
    <location>
        <begin position="886"/>
        <end position="978"/>
    </location>
</feature>
<dbReference type="GO" id="GO:0015031">
    <property type="term" value="P:protein transport"/>
    <property type="evidence" value="ECO:0007669"/>
    <property type="project" value="UniProtKB-KW"/>
</dbReference>
<feature type="coiled-coil region" evidence="7">
    <location>
        <begin position="801"/>
        <end position="828"/>
    </location>
</feature>
<evidence type="ECO:0000256" key="6">
    <source>
        <dbReference type="ARBA" id="ARBA00046925"/>
    </source>
</evidence>
<feature type="compositionally biased region" description="Basic and acidic residues" evidence="8">
    <location>
        <begin position="614"/>
        <end position="626"/>
    </location>
</feature>
<feature type="region of interest" description="Disordered" evidence="8">
    <location>
        <begin position="604"/>
        <end position="627"/>
    </location>
</feature>
<evidence type="ECO:0000313" key="11">
    <source>
        <dbReference type="Proteomes" id="UP000694620"/>
    </source>
</evidence>
<protein>
    <recommendedName>
        <fullName evidence="4">FHF complex subunit HOOK-interacting protein 1B</fullName>
    </recommendedName>
</protein>
<keyword evidence="11" id="KW-1185">Reference proteome</keyword>
<dbReference type="InterPro" id="IPR019384">
    <property type="entry name" value="FHIP"/>
</dbReference>
<evidence type="ECO:0000313" key="10">
    <source>
        <dbReference type="Ensembl" id="ENSECRP00000005763.1"/>
    </source>
</evidence>
<feature type="compositionally biased region" description="Low complexity" evidence="8">
    <location>
        <begin position="734"/>
        <end position="746"/>
    </location>
</feature>
<evidence type="ECO:0000256" key="4">
    <source>
        <dbReference type="ARBA" id="ARBA00040201"/>
    </source>
</evidence>
<dbReference type="Pfam" id="PF19314">
    <property type="entry name" value="DUF5917"/>
    <property type="match status" value="1"/>
</dbReference>
<keyword evidence="1" id="KW-0813">Transport</keyword>
<accession>A0A8C4RPQ6</accession>
<dbReference type="RefSeq" id="XP_051782135.1">
    <property type="nucleotide sequence ID" value="XM_051926175.1"/>
</dbReference>
<gene>
    <name evidence="10" type="primary">FHIP1B</name>
    <name evidence="10" type="synonym">fhip1b</name>
</gene>
<dbReference type="PANTHER" id="PTHR21705:SF4">
    <property type="entry name" value="FHF COMPLEX SUBUNIT HOOK-INTERACTING PROTEIN 1B"/>
    <property type="match status" value="1"/>
</dbReference>
<dbReference type="GO" id="GO:0007040">
    <property type="term" value="P:lysosome organization"/>
    <property type="evidence" value="ECO:0007669"/>
    <property type="project" value="TreeGrafter"/>
</dbReference>
<evidence type="ECO:0000256" key="8">
    <source>
        <dbReference type="SAM" id="MobiDB-lite"/>
    </source>
</evidence>
<dbReference type="GeneTree" id="ENSGT00950000182936"/>
<evidence type="ECO:0000256" key="2">
    <source>
        <dbReference type="ARBA" id="ARBA00022927"/>
    </source>
</evidence>
<reference evidence="10" key="3">
    <citation type="submission" date="2025-09" db="UniProtKB">
        <authorList>
            <consortium name="Ensembl"/>
        </authorList>
    </citation>
    <scope>IDENTIFICATION</scope>
</reference>
<feature type="compositionally biased region" description="Basic and acidic residues" evidence="8">
    <location>
        <begin position="721"/>
        <end position="733"/>
    </location>
</feature>
<dbReference type="GO" id="GO:0045022">
    <property type="term" value="P:early endosome to late endosome transport"/>
    <property type="evidence" value="ECO:0007669"/>
    <property type="project" value="TreeGrafter"/>
</dbReference>
<feature type="region of interest" description="Disordered" evidence="8">
    <location>
        <begin position="496"/>
        <end position="529"/>
    </location>
</feature>
<name>A0A8C4RPQ6_ERPCA</name>
<dbReference type="InterPro" id="IPR045669">
    <property type="entry name" value="FHIP_C"/>
</dbReference>
<keyword evidence="7" id="KW-0175">Coiled coil</keyword>
<dbReference type="Pfam" id="PF10257">
    <property type="entry name" value="RAI16-like"/>
    <property type="match status" value="1"/>
</dbReference>
<sequence length="1100" mass="121995">MSWLSRLTPRTTGNRASQAATLSSPLTADPETCLMVFKNHWRQVSWILEKQEPSLSTGDELSAIRNHTDQMLCLLAEEHPIDHSSMGPILELVVKENILVQLVQWHLNQGLDPDSHTALLKLFEMLIGQSHQSLLCHKAVLQPLLSLLKVCAEINCNIPAIEGSLVLLLNQVCVSMVKDPPILELFFYTPTEQGPTNMLIFSLLVPFIHRDGVIGQQARDALLLVMATSASNPAVAKYIAENSYFCPVLATGLSALYSSLPRKIEVRGDDWHALRREDWIGVSSLVLFMNSLEFCNAVIQVSHPLVKNQLVDYVHNGFLVPVLGPALHKTSAEEMITSTAYLDLFLRSITETALLKAFLRFILLHRHDNETILDTLITRINSGARLCMVSLSLFKTLLSLNCEDFMLQLVLRYLLPCTHVMISQRRAVREIDIYGKSSDKFLSLIPECCKLELGSTSEHEEDSMYWSRVPTSPAMESPAKPSTPSRLAFFIRQQSMGSSSNLDPPQSPRSSSLTGESPESPLHQTPDLGELETGYLEYLKDARKNIEQCAWACRCWSAPYDGEAPSPNCVTLPPPNPSSLNITPEHYGNPILTVEKNADFEGIDPSLQSITNSHKSDKDSSDRDSGEWDITIGHNCISLTPRTKKRTLRPQGILPTASSQSSGPCSASHSQLPVNGSGYPFFNGIGQMVTGTKERHDEEMEVKKVRRDDNIENDCGVQNGVKDDRQQSPEARRQLSSKSQVLSPLSSSLSQKSLVSQIGDVPHLDISICTAEAHSLESVESLIDELIDQAPGEINGSGISIEVFSKELRELEETVQQHQRQRIQTLCDDAKDTSNGGKCPSLYLYREEEESCQSLDLNLADSTIQKVQNVGTMLTSPARSAGQPYTGPFIAALFAKLENMMQNSLYVNIMLTGMLSQLACYPQPLLRSFLLNTNMVFQPSVKSLIQVLGSVKNKIEVFASTQEDFPGMLRKARKYLVARGKVDWAESPTVLPNLRRSETLVKSRKTSLGELILRHTNSPTRAKQAAQLAFAHVRDGGQVLHSALFRGSAVGTVERQNEALRVKNAVYCAIIFTEFLKELAALAQEHAVTTPFPLYQETEE</sequence>
<evidence type="ECO:0000256" key="7">
    <source>
        <dbReference type="SAM" id="Coils"/>
    </source>
</evidence>
<comment type="subunit">
    <text evidence="6">Component of the FTS/Hook/FHIP complex (FHF complex), composed of AKTIP/FTS, FHIP1B, and one or more members of the Hook family of proteins HOOK1, HOOK2, and HOOK3. The FHF complex associates with the homotypic vesicular sorting complex (the HOPS complex).</text>
</comment>
<feature type="region of interest" description="Disordered" evidence="8">
    <location>
        <begin position="692"/>
        <end position="746"/>
    </location>
</feature>
<dbReference type="GO" id="GO:0070695">
    <property type="term" value="C:FHF complex"/>
    <property type="evidence" value="ECO:0007669"/>
    <property type="project" value="TreeGrafter"/>
</dbReference>
<evidence type="ECO:0000259" key="9">
    <source>
        <dbReference type="Pfam" id="PF19314"/>
    </source>
</evidence>
<evidence type="ECO:0000256" key="5">
    <source>
        <dbReference type="ARBA" id="ARBA00046048"/>
    </source>
</evidence>